<keyword evidence="3" id="KW-1185">Reference proteome</keyword>
<proteinExistence type="predicted"/>
<name>A0AAV0ZBM2_VICFA</name>
<organism evidence="2 3">
    <name type="scientific">Vicia faba</name>
    <name type="common">Broad bean</name>
    <name type="synonym">Faba vulgaris</name>
    <dbReference type="NCBI Taxonomy" id="3906"/>
    <lineage>
        <taxon>Eukaryota</taxon>
        <taxon>Viridiplantae</taxon>
        <taxon>Streptophyta</taxon>
        <taxon>Embryophyta</taxon>
        <taxon>Tracheophyta</taxon>
        <taxon>Spermatophyta</taxon>
        <taxon>Magnoliopsida</taxon>
        <taxon>eudicotyledons</taxon>
        <taxon>Gunneridae</taxon>
        <taxon>Pentapetalae</taxon>
        <taxon>rosids</taxon>
        <taxon>fabids</taxon>
        <taxon>Fabales</taxon>
        <taxon>Fabaceae</taxon>
        <taxon>Papilionoideae</taxon>
        <taxon>50 kb inversion clade</taxon>
        <taxon>NPAAA clade</taxon>
        <taxon>Hologalegina</taxon>
        <taxon>IRL clade</taxon>
        <taxon>Fabeae</taxon>
        <taxon>Vicia</taxon>
    </lineage>
</organism>
<evidence type="ECO:0000313" key="3">
    <source>
        <dbReference type="Proteomes" id="UP001157006"/>
    </source>
</evidence>
<evidence type="ECO:0000313" key="2">
    <source>
        <dbReference type="EMBL" id="CAI8595192.1"/>
    </source>
</evidence>
<protein>
    <submittedName>
        <fullName evidence="2">Uncharacterized protein</fullName>
    </submittedName>
</protein>
<dbReference type="AlphaFoldDB" id="A0AAV0ZBM2"/>
<evidence type="ECO:0000256" key="1">
    <source>
        <dbReference type="SAM" id="MobiDB-lite"/>
    </source>
</evidence>
<reference evidence="2 3" key="1">
    <citation type="submission" date="2023-01" db="EMBL/GenBank/DDBJ databases">
        <authorList>
            <person name="Kreplak J."/>
        </authorList>
    </citation>
    <scope>NUCLEOTIDE SEQUENCE [LARGE SCALE GENOMIC DNA]</scope>
</reference>
<dbReference type="Proteomes" id="UP001157006">
    <property type="component" value="Chromosome 1S"/>
</dbReference>
<dbReference type="EMBL" id="OX451735">
    <property type="protein sequence ID" value="CAI8595192.1"/>
    <property type="molecule type" value="Genomic_DNA"/>
</dbReference>
<sequence length="164" mass="18604">MIEAIDKITISEQFCYGFVPPSSELADLLSKPVGDVPEASVDCPIIMPLKEPSREDYEICHCIIIGRPTFNLIGSALSTLYLSTKYPLNSWRIVLIQRDQETIHISYQDKLRIKRATMAICVAPQPDLHGVNFVDLDPREEPEIENSYTRTRGSPNWAVETPHY</sequence>
<gene>
    <name evidence="2" type="ORF">VFH_I179400</name>
</gene>
<feature type="region of interest" description="Disordered" evidence="1">
    <location>
        <begin position="142"/>
        <end position="164"/>
    </location>
</feature>
<accession>A0AAV0ZBM2</accession>